<dbReference type="InterPro" id="IPR011245">
    <property type="entry name" value="Butyrate_kin"/>
</dbReference>
<dbReference type="GO" id="GO:0008776">
    <property type="term" value="F:acetate kinase activity"/>
    <property type="evidence" value="ECO:0007669"/>
    <property type="project" value="TreeGrafter"/>
</dbReference>
<dbReference type="AlphaFoldDB" id="A0A1I1TAQ5"/>
<proteinExistence type="inferred from homology"/>
<evidence type="ECO:0000256" key="3">
    <source>
        <dbReference type="ARBA" id="ARBA00022490"/>
    </source>
</evidence>
<dbReference type="GO" id="GO:0047761">
    <property type="term" value="F:butyrate kinase activity"/>
    <property type="evidence" value="ECO:0007669"/>
    <property type="project" value="UniProtKB-UniRule"/>
</dbReference>
<evidence type="ECO:0000256" key="10">
    <source>
        <dbReference type="RuleBase" id="RU003835"/>
    </source>
</evidence>
<dbReference type="PROSITE" id="PS01075">
    <property type="entry name" value="ACETATE_KINASE_1"/>
    <property type="match status" value="1"/>
</dbReference>
<keyword evidence="6 9" id="KW-0418">Kinase</keyword>
<evidence type="ECO:0000313" key="11">
    <source>
        <dbReference type="EMBL" id="SFD52520.1"/>
    </source>
</evidence>
<dbReference type="RefSeq" id="WP_090080827.1">
    <property type="nucleotide sequence ID" value="NZ_FOMR01000002.1"/>
</dbReference>
<sequence length="374" mass="40913">MSQKPLRVLVINPGSTSTKIGVFDNEHCIFEKTMRHSIEDLSHYKRVIDQYVYRKRVILEQLDYEGINISKLNAVCGRGGLLRPIEGGTYEVNAAMLEDLRMSYIGEHASNLGGMIAHDIATGLNIPAFIVDPVVVDELNEVARISGVPEIPRKSIFHALNQKAAARKAAQDIGKSYTESNLIVTHMGGGITVGAHEQGKVIDVNNGLHGEGPFSPERAGTTPVGDLVSMCFSGQYYREEVMKKLIGGGGLMAYLKTNDAVKVERMISNGDRYASQIYDAMAYQIAKEIGAMSTVLRGGIDAIVLTGGLAYGKQFVQMITDRIDWIADIVIYPGEDELEALNKGALRVLKGQEQAKTYPSINQREEHSANGSRI</sequence>
<comment type="similarity">
    <text evidence="2 9 10">Belongs to the acetokinase family.</text>
</comment>
<dbReference type="PANTHER" id="PTHR21060">
    <property type="entry name" value="ACETATE KINASE"/>
    <property type="match status" value="1"/>
</dbReference>
<keyword evidence="7 9" id="KW-0067">ATP-binding</keyword>
<dbReference type="PIRSF" id="PIRSF036458">
    <property type="entry name" value="Butyrate_kin"/>
    <property type="match status" value="1"/>
</dbReference>
<dbReference type="Proteomes" id="UP000199474">
    <property type="component" value="Unassembled WGS sequence"/>
</dbReference>
<protein>
    <recommendedName>
        <fullName evidence="9">Probable butyrate kinase</fullName>
        <shortName evidence="9">BK</shortName>
        <ecNumber evidence="9">2.7.2.7</ecNumber>
    </recommendedName>
    <alternativeName>
        <fullName evidence="9">Branched-chain carboxylic acid kinase</fullName>
    </alternativeName>
</protein>
<evidence type="ECO:0000256" key="5">
    <source>
        <dbReference type="ARBA" id="ARBA00022741"/>
    </source>
</evidence>
<dbReference type="InterPro" id="IPR000890">
    <property type="entry name" value="Aliphatic_acid_kin_short-chain"/>
</dbReference>
<gene>
    <name evidence="9" type="primary">buk</name>
    <name evidence="11" type="ORF">SAMN05216238_10272</name>
</gene>
<dbReference type="InterPro" id="IPR043129">
    <property type="entry name" value="ATPase_NBD"/>
</dbReference>
<evidence type="ECO:0000256" key="6">
    <source>
        <dbReference type="ARBA" id="ARBA00022777"/>
    </source>
</evidence>
<evidence type="ECO:0000256" key="1">
    <source>
        <dbReference type="ARBA" id="ARBA00004496"/>
    </source>
</evidence>
<evidence type="ECO:0000256" key="7">
    <source>
        <dbReference type="ARBA" id="ARBA00022840"/>
    </source>
</evidence>
<dbReference type="Pfam" id="PF00871">
    <property type="entry name" value="Acetate_kinase"/>
    <property type="match status" value="1"/>
</dbReference>
<evidence type="ECO:0000256" key="4">
    <source>
        <dbReference type="ARBA" id="ARBA00022679"/>
    </source>
</evidence>
<dbReference type="PRINTS" id="PR00471">
    <property type="entry name" value="ACETATEKNASE"/>
</dbReference>
<comment type="catalytic activity">
    <reaction evidence="8 9">
        <text>butanoate + ATP = butanoyl phosphate + ADP</text>
        <dbReference type="Rhea" id="RHEA:13585"/>
        <dbReference type="ChEBI" id="CHEBI:17968"/>
        <dbReference type="ChEBI" id="CHEBI:30616"/>
        <dbReference type="ChEBI" id="CHEBI:58079"/>
        <dbReference type="ChEBI" id="CHEBI:456216"/>
        <dbReference type="EC" id="2.7.2.7"/>
    </reaction>
</comment>
<dbReference type="PANTHER" id="PTHR21060:SF3">
    <property type="entry name" value="BUTYRATE KINASE 2-RELATED"/>
    <property type="match status" value="1"/>
</dbReference>
<evidence type="ECO:0000313" key="12">
    <source>
        <dbReference type="Proteomes" id="UP000199474"/>
    </source>
</evidence>
<keyword evidence="5 9" id="KW-0547">Nucleotide-binding</keyword>
<evidence type="ECO:0000256" key="2">
    <source>
        <dbReference type="ARBA" id="ARBA00008748"/>
    </source>
</evidence>
<dbReference type="NCBIfam" id="TIGR02707">
    <property type="entry name" value="butyr_kinase"/>
    <property type="match status" value="1"/>
</dbReference>
<reference evidence="12" key="1">
    <citation type="submission" date="2016-10" db="EMBL/GenBank/DDBJ databases">
        <authorList>
            <person name="Varghese N."/>
            <person name="Submissions S."/>
        </authorList>
    </citation>
    <scope>NUCLEOTIDE SEQUENCE [LARGE SCALE GENOMIC DNA]</scope>
    <source>
        <strain evidence="12">DSM 22530</strain>
    </source>
</reference>
<keyword evidence="12" id="KW-1185">Reference proteome</keyword>
<dbReference type="GO" id="GO:0005737">
    <property type="term" value="C:cytoplasm"/>
    <property type="evidence" value="ECO:0007669"/>
    <property type="project" value="UniProtKB-SubCell"/>
</dbReference>
<dbReference type="EC" id="2.7.2.7" evidence="9"/>
<dbReference type="HAMAP" id="MF_00542">
    <property type="entry name" value="Butyrate_kinase"/>
    <property type="match status" value="1"/>
</dbReference>
<dbReference type="InterPro" id="IPR023865">
    <property type="entry name" value="Aliphatic_acid_kinase_CS"/>
</dbReference>
<dbReference type="PROSITE" id="PS01076">
    <property type="entry name" value="ACETATE_KINASE_2"/>
    <property type="match status" value="1"/>
</dbReference>
<dbReference type="OrthoDB" id="9771859at2"/>
<dbReference type="GO" id="GO:0006083">
    <property type="term" value="P:acetate metabolic process"/>
    <property type="evidence" value="ECO:0007669"/>
    <property type="project" value="TreeGrafter"/>
</dbReference>
<dbReference type="Gene3D" id="3.30.420.40">
    <property type="match status" value="2"/>
</dbReference>
<evidence type="ECO:0000256" key="8">
    <source>
        <dbReference type="ARBA" id="ARBA00048596"/>
    </source>
</evidence>
<organism evidence="11 12">
    <name type="scientific">Lentibacillus persicus</name>
    <dbReference type="NCBI Taxonomy" id="640948"/>
    <lineage>
        <taxon>Bacteria</taxon>
        <taxon>Bacillati</taxon>
        <taxon>Bacillota</taxon>
        <taxon>Bacilli</taxon>
        <taxon>Bacillales</taxon>
        <taxon>Bacillaceae</taxon>
        <taxon>Lentibacillus</taxon>
    </lineage>
</organism>
<dbReference type="GO" id="GO:0005524">
    <property type="term" value="F:ATP binding"/>
    <property type="evidence" value="ECO:0007669"/>
    <property type="project" value="UniProtKB-KW"/>
</dbReference>
<dbReference type="STRING" id="640948.SAMN05216238_10272"/>
<keyword evidence="4 9" id="KW-0808">Transferase</keyword>
<accession>A0A1I1TAQ5</accession>
<dbReference type="EMBL" id="FOMR01000002">
    <property type="protein sequence ID" value="SFD52520.1"/>
    <property type="molecule type" value="Genomic_DNA"/>
</dbReference>
<comment type="subcellular location">
    <subcellularLocation>
        <location evidence="1 9">Cytoplasm</location>
    </subcellularLocation>
</comment>
<name>A0A1I1TAQ5_9BACI</name>
<evidence type="ECO:0000256" key="9">
    <source>
        <dbReference type="HAMAP-Rule" id="MF_00542"/>
    </source>
</evidence>
<dbReference type="CDD" id="cd24011">
    <property type="entry name" value="ASKHA_NBD_BK"/>
    <property type="match status" value="1"/>
</dbReference>
<dbReference type="SUPFAM" id="SSF53067">
    <property type="entry name" value="Actin-like ATPase domain"/>
    <property type="match status" value="2"/>
</dbReference>
<keyword evidence="3 9" id="KW-0963">Cytoplasm</keyword>
<dbReference type="NCBIfam" id="NF002834">
    <property type="entry name" value="PRK03011.1-5"/>
    <property type="match status" value="1"/>
</dbReference>